<dbReference type="RefSeq" id="WP_328586831.1">
    <property type="nucleotide sequence ID" value="NZ_FOGU01000002.1"/>
</dbReference>
<dbReference type="InterPro" id="IPR036425">
    <property type="entry name" value="MoaB/Mog-like_dom_sf"/>
</dbReference>
<dbReference type="AlphaFoldDB" id="A0A1H9R5B8"/>
<dbReference type="InterPro" id="IPR008284">
    <property type="entry name" value="MoCF_biosynth_CS"/>
</dbReference>
<evidence type="ECO:0000313" key="9">
    <source>
        <dbReference type="Proteomes" id="UP000198885"/>
    </source>
</evidence>
<dbReference type="InterPro" id="IPR001453">
    <property type="entry name" value="MoaB/Mog_dom"/>
</dbReference>
<comment type="function">
    <text evidence="1 6">Catalyzes the insertion of molybdate into adenylated molybdopterin with the concomitant release of AMP.</text>
</comment>
<comment type="catalytic activity">
    <reaction evidence="5">
        <text>adenylyl-molybdopterin + molybdate = Mo-molybdopterin + AMP + H(+)</text>
        <dbReference type="Rhea" id="RHEA:35047"/>
        <dbReference type="ChEBI" id="CHEBI:15378"/>
        <dbReference type="ChEBI" id="CHEBI:36264"/>
        <dbReference type="ChEBI" id="CHEBI:62727"/>
        <dbReference type="ChEBI" id="CHEBI:71302"/>
        <dbReference type="ChEBI" id="CHEBI:456215"/>
        <dbReference type="EC" id="2.10.1.1"/>
    </reaction>
</comment>
<feature type="domain" description="MoaB/Mog" evidence="7">
    <location>
        <begin position="493"/>
        <end position="628"/>
    </location>
</feature>
<evidence type="ECO:0000259" key="7">
    <source>
        <dbReference type="SMART" id="SM00852"/>
    </source>
</evidence>
<dbReference type="EC" id="2.10.1.1" evidence="6"/>
<keyword evidence="6" id="KW-0500">Molybdenum</keyword>
<dbReference type="PANTHER" id="PTHR10192">
    <property type="entry name" value="MOLYBDOPTERIN BIOSYNTHESIS PROTEIN"/>
    <property type="match status" value="1"/>
</dbReference>
<dbReference type="Pfam" id="PF00994">
    <property type="entry name" value="MoCF_biosynth"/>
    <property type="match status" value="1"/>
</dbReference>
<dbReference type="PANTHER" id="PTHR10192:SF5">
    <property type="entry name" value="GEPHYRIN"/>
    <property type="match status" value="1"/>
</dbReference>
<proteinExistence type="inferred from homology"/>
<dbReference type="Gene3D" id="3.40.980.10">
    <property type="entry name" value="MoaB/Mog-like domain"/>
    <property type="match status" value="1"/>
</dbReference>
<dbReference type="Pfam" id="PF03454">
    <property type="entry name" value="MoeA_C"/>
    <property type="match status" value="1"/>
</dbReference>
<keyword evidence="6" id="KW-0479">Metal-binding</keyword>
<name>A0A1H9R5B8_9RHOB</name>
<protein>
    <recommendedName>
        <fullName evidence="6">Molybdopterin molybdenumtransferase</fullName>
        <ecNumber evidence="6">2.10.1.1</ecNumber>
    </recommendedName>
</protein>
<reference evidence="8 9" key="1">
    <citation type="submission" date="2016-10" db="EMBL/GenBank/DDBJ databases">
        <authorList>
            <person name="de Groot N.N."/>
        </authorList>
    </citation>
    <scope>NUCLEOTIDE SEQUENCE [LARGE SCALE GENOMIC DNA]</scope>
    <source>
        <strain evidence="8 9">DSM 23042</strain>
    </source>
</reference>
<keyword evidence="4 6" id="KW-0501">Molybdenum cofactor biosynthesis</keyword>
<sequence>MSATFDTVVMVDWSGAGDRGATPRADAIWAGVARDGQADAPVYLRSRAAAEAWLAEVVPAERAVGRRVLLGFDFPFAYPAGTARRITGHDDPRLLWDWFAAAFDALADGEGRFDIAARLNGLFTGDEGPFWFNGLKRDLPGLGKGKPPRQADWPPERRLVETRAPGSFACWQMGGAGAVGSQAMTGMATLSRLRHLWPEAAIWPFDPVGDSPLVIAEVWPSLLSDAVTRRMAEDASLPGAGREGRPIKDAVQVAVLSEALSALCVDGRIDAAFAAAEGTDLAEEGWILGVGVEPELRAAAQPRLRNDCFALPSGVSWTPVDEALTLLRDRLTCVVGTETVPVGAAAGRILAQPHVAARSNPPAANAAVDGYGFAHAALGDAPHRLPLTRGRAAAGGPLEHALPRGEAVRILTGALLPEGVDTVVLEEDTRLEDGAVVFDGAVKPGANTRRAGEDVSVGEVALEGGHALRPPDLALLSALGLAEARVRRRLRVGVLSTGDELAAPGATQDPARTYDANRPMLLALAERWGHAAIDLGHVPDDRAALAHRLDTAGADVILTSGGASAGDEDHVSALLRETGSLTAWRIALKPGRPLALGMWRGMPVFGLPGNPVAAFVCALVFGRPALSVLAGGPWPETRGFVVPAAFEKRKKPGRREYLRARLAPDGRVEVFRSEGSGRISGLSWAEGLVELGDGAAEIRPGDPVTFLPYGLFGL</sequence>
<dbReference type="GO" id="GO:0006777">
    <property type="term" value="P:Mo-molybdopterin cofactor biosynthetic process"/>
    <property type="evidence" value="ECO:0007669"/>
    <property type="project" value="UniProtKB-UniRule"/>
</dbReference>
<dbReference type="SUPFAM" id="SSF53218">
    <property type="entry name" value="Molybdenum cofactor biosynthesis proteins"/>
    <property type="match status" value="1"/>
</dbReference>
<keyword evidence="6 8" id="KW-0808">Transferase</keyword>
<dbReference type="SMART" id="SM00852">
    <property type="entry name" value="MoCF_biosynth"/>
    <property type="match status" value="1"/>
</dbReference>
<dbReference type="GO" id="GO:0005829">
    <property type="term" value="C:cytosol"/>
    <property type="evidence" value="ECO:0007669"/>
    <property type="project" value="TreeGrafter"/>
</dbReference>
<dbReference type="GO" id="GO:0046872">
    <property type="term" value="F:metal ion binding"/>
    <property type="evidence" value="ECO:0007669"/>
    <property type="project" value="UniProtKB-UniRule"/>
</dbReference>
<evidence type="ECO:0000256" key="3">
    <source>
        <dbReference type="ARBA" id="ARBA00010763"/>
    </source>
</evidence>
<dbReference type="STRING" id="641238.SAMN04490244_102127"/>
<keyword evidence="6" id="KW-0460">Magnesium</keyword>
<evidence type="ECO:0000313" key="8">
    <source>
        <dbReference type="EMBL" id="SER67725.1"/>
    </source>
</evidence>
<dbReference type="InterPro" id="IPR036688">
    <property type="entry name" value="MoeA_C_domain_IV_sf"/>
</dbReference>
<dbReference type="GO" id="GO:0061599">
    <property type="term" value="F:molybdopterin molybdotransferase activity"/>
    <property type="evidence" value="ECO:0007669"/>
    <property type="project" value="UniProtKB-UniRule"/>
</dbReference>
<comment type="similarity">
    <text evidence="3 6">Belongs to the MoeA family.</text>
</comment>
<comment type="cofactor">
    <cofactor evidence="6">
        <name>Mg(2+)</name>
        <dbReference type="ChEBI" id="CHEBI:18420"/>
    </cofactor>
</comment>
<evidence type="ECO:0000256" key="2">
    <source>
        <dbReference type="ARBA" id="ARBA00005046"/>
    </source>
</evidence>
<gene>
    <name evidence="8" type="ORF">SAMN04490244_102127</name>
</gene>
<evidence type="ECO:0000256" key="5">
    <source>
        <dbReference type="ARBA" id="ARBA00047317"/>
    </source>
</evidence>
<dbReference type="Proteomes" id="UP000198885">
    <property type="component" value="Unassembled WGS sequence"/>
</dbReference>
<organism evidence="8 9">
    <name type="scientific">Tranquillimonas rosea</name>
    <dbReference type="NCBI Taxonomy" id="641238"/>
    <lineage>
        <taxon>Bacteria</taxon>
        <taxon>Pseudomonadati</taxon>
        <taxon>Pseudomonadota</taxon>
        <taxon>Alphaproteobacteria</taxon>
        <taxon>Rhodobacterales</taxon>
        <taxon>Roseobacteraceae</taxon>
        <taxon>Tranquillimonas</taxon>
    </lineage>
</organism>
<dbReference type="UniPathway" id="UPA00344"/>
<dbReference type="SUPFAM" id="SSF63867">
    <property type="entry name" value="MoeA C-terminal domain-like"/>
    <property type="match status" value="1"/>
</dbReference>
<evidence type="ECO:0000256" key="1">
    <source>
        <dbReference type="ARBA" id="ARBA00002901"/>
    </source>
</evidence>
<accession>A0A1H9R5B8</accession>
<dbReference type="SUPFAM" id="SSF63882">
    <property type="entry name" value="MoeA N-terminal region -like"/>
    <property type="match status" value="1"/>
</dbReference>
<dbReference type="InterPro" id="IPR036135">
    <property type="entry name" value="MoeA_linker/N_sf"/>
</dbReference>
<evidence type="ECO:0000256" key="6">
    <source>
        <dbReference type="RuleBase" id="RU365090"/>
    </source>
</evidence>
<dbReference type="InterPro" id="IPR038987">
    <property type="entry name" value="MoeA-like"/>
</dbReference>
<comment type="pathway">
    <text evidence="2 6">Cofactor biosynthesis; molybdopterin biosynthesis.</text>
</comment>
<dbReference type="PROSITE" id="PS01079">
    <property type="entry name" value="MOCF_BIOSYNTHESIS_2"/>
    <property type="match status" value="1"/>
</dbReference>
<evidence type="ECO:0000256" key="4">
    <source>
        <dbReference type="ARBA" id="ARBA00023150"/>
    </source>
</evidence>
<dbReference type="InterPro" id="IPR005110">
    <property type="entry name" value="MoeA_linker/N"/>
</dbReference>
<dbReference type="Gene3D" id="3.90.105.10">
    <property type="entry name" value="Molybdopterin biosynthesis moea protein, domain 2"/>
    <property type="match status" value="1"/>
</dbReference>
<dbReference type="Gene3D" id="2.170.190.11">
    <property type="entry name" value="Molybdopterin biosynthesis moea protein, domain 3"/>
    <property type="match status" value="1"/>
</dbReference>
<dbReference type="EMBL" id="FOGU01000002">
    <property type="protein sequence ID" value="SER67725.1"/>
    <property type="molecule type" value="Genomic_DNA"/>
</dbReference>
<dbReference type="InterPro" id="IPR005111">
    <property type="entry name" value="MoeA_C_domain_IV"/>
</dbReference>
<dbReference type="Gene3D" id="2.40.340.10">
    <property type="entry name" value="MoeA, C-terminal, domain IV"/>
    <property type="match status" value="1"/>
</dbReference>
<keyword evidence="9" id="KW-1185">Reference proteome</keyword>
<dbReference type="Pfam" id="PF03453">
    <property type="entry name" value="MoeA_N"/>
    <property type="match status" value="1"/>
</dbReference>
<dbReference type="CDD" id="cd00887">
    <property type="entry name" value="MoeA"/>
    <property type="match status" value="1"/>
</dbReference>